<gene>
    <name evidence="1" type="ORF">LCGC14_2730200</name>
</gene>
<reference evidence="1" key="1">
    <citation type="journal article" date="2015" name="Nature">
        <title>Complex archaea that bridge the gap between prokaryotes and eukaryotes.</title>
        <authorList>
            <person name="Spang A."/>
            <person name="Saw J.H."/>
            <person name="Jorgensen S.L."/>
            <person name="Zaremba-Niedzwiedzka K."/>
            <person name="Martijn J."/>
            <person name="Lind A.E."/>
            <person name="van Eijk R."/>
            <person name="Schleper C."/>
            <person name="Guy L."/>
            <person name="Ettema T.J."/>
        </authorList>
    </citation>
    <scope>NUCLEOTIDE SEQUENCE</scope>
</reference>
<dbReference type="EMBL" id="LAZR01049404">
    <property type="protein sequence ID" value="KKK89724.1"/>
    <property type="molecule type" value="Genomic_DNA"/>
</dbReference>
<sequence>MGLETREDFLEEWTKVSKELLGPDESPDRILRAGNELYDARVLAYNVAEEGLNITAHRYFHG</sequence>
<comment type="caution">
    <text evidence="1">The sequence shown here is derived from an EMBL/GenBank/DDBJ whole genome shotgun (WGS) entry which is preliminary data.</text>
</comment>
<proteinExistence type="predicted"/>
<evidence type="ECO:0000313" key="1">
    <source>
        <dbReference type="EMBL" id="KKK89724.1"/>
    </source>
</evidence>
<evidence type="ECO:0008006" key="2">
    <source>
        <dbReference type="Google" id="ProtNLM"/>
    </source>
</evidence>
<dbReference type="AlphaFoldDB" id="A0A0F9BGI4"/>
<accession>A0A0F9BGI4</accession>
<feature type="non-terminal residue" evidence="1">
    <location>
        <position position="62"/>
    </location>
</feature>
<organism evidence="1">
    <name type="scientific">marine sediment metagenome</name>
    <dbReference type="NCBI Taxonomy" id="412755"/>
    <lineage>
        <taxon>unclassified sequences</taxon>
        <taxon>metagenomes</taxon>
        <taxon>ecological metagenomes</taxon>
    </lineage>
</organism>
<name>A0A0F9BGI4_9ZZZZ</name>
<protein>
    <recommendedName>
        <fullName evidence="2">HEPN domain-containing protein</fullName>
    </recommendedName>
</protein>